<comment type="similarity">
    <text evidence="4 19">In the C-terminal section; belongs to the NnrD/CARKD family.</text>
</comment>
<dbReference type="PROSITE" id="PS51383">
    <property type="entry name" value="YJEF_C_3"/>
    <property type="match status" value="1"/>
</dbReference>
<dbReference type="InterPro" id="IPR017953">
    <property type="entry name" value="Carbohydrate_kinase_pred_CS"/>
</dbReference>
<feature type="binding site" evidence="17">
    <location>
        <position position="325"/>
    </location>
    <ligand>
        <name>(6S)-NADPHX</name>
        <dbReference type="ChEBI" id="CHEBI:64076"/>
    </ligand>
</feature>
<dbReference type="Pfam" id="PF01256">
    <property type="entry name" value="Carb_kinase"/>
    <property type="match status" value="1"/>
</dbReference>
<name>A0A8J2TP77_9BACI</name>
<feature type="binding site" evidence="18">
    <location>
        <position position="126"/>
    </location>
    <ligand>
        <name>K(+)</name>
        <dbReference type="ChEBI" id="CHEBI:29103"/>
    </ligand>
</feature>
<feature type="binding site" evidence="18">
    <location>
        <position position="162"/>
    </location>
    <ligand>
        <name>K(+)</name>
        <dbReference type="ChEBI" id="CHEBI:29103"/>
    </ligand>
</feature>
<sequence length="507" mass="55113">MFIVTAKEMYDIDRYTMDTIGLEGKILMENAGRAIAEKIKQLIRKDECITIFIGPGNNGGDGFVIARTLLEENYDLRAVQVVPDEKITGDAFYHKQVLIRCGGTVITTPSKTELNNIIRNTDIIIDAVLGIGTKGPLRQPIKDVVQLINDSNAVIFSVDIPSGLPADEGLSEFTAVKADQTFVVGAPKVSAFLPHTAPYYGKWQVVSIGFLPRVMEKFTRRKHWNKNAAMETLPNRDPYAHKGHHGRGLIIGGSLMMPGAITMTAKAALRAGAGLITAATVPSAFSAIQAHCPEAMCFPLEEKEGWIIPSKLQLDAFNAIAIGIGMGRFEESGKFVAQIVEQAKCPLIIDADGLHHLTSHLNLLKERSFPTVITPHPKEMARLLDVSVKDVLLKPFYFSAAFAEKYGVYVVLKGKHTVITSPESIQAVNDTGNQGLAKGGSGDVLTGIILAMVMQKQPLFTAICNACFIHGKAADLQIDKGHTYYDLLATDVIEGIPDAYRTISNSL</sequence>
<dbReference type="NCBIfam" id="TIGR00197">
    <property type="entry name" value="yjeF_nterm"/>
    <property type="match status" value="1"/>
</dbReference>
<evidence type="ECO:0000259" key="21">
    <source>
        <dbReference type="PROSITE" id="PS51385"/>
    </source>
</evidence>
<evidence type="ECO:0000256" key="3">
    <source>
        <dbReference type="ARBA" id="ARBA00006001"/>
    </source>
</evidence>
<dbReference type="InterPro" id="IPR036652">
    <property type="entry name" value="YjeF_N_dom_sf"/>
</dbReference>
<dbReference type="HAMAP" id="MF_01966">
    <property type="entry name" value="NADHX_epimerase"/>
    <property type="match status" value="1"/>
</dbReference>
<reference evidence="22" key="2">
    <citation type="submission" date="2020-09" db="EMBL/GenBank/DDBJ databases">
        <authorList>
            <person name="Sun Q."/>
            <person name="Zhou Y."/>
        </authorList>
    </citation>
    <scope>NUCLEOTIDE SEQUENCE</scope>
    <source>
        <strain evidence="22">CGMCC 1.12360</strain>
    </source>
</reference>
<evidence type="ECO:0000256" key="5">
    <source>
        <dbReference type="ARBA" id="ARBA00022723"/>
    </source>
</evidence>
<evidence type="ECO:0000256" key="6">
    <source>
        <dbReference type="ARBA" id="ARBA00022741"/>
    </source>
</evidence>
<comment type="catalytic activity">
    <reaction evidence="1 18 19">
        <text>(6R)-NADHX = (6S)-NADHX</text>
        <dbReference type="Rhea" id="RHEA:32215"/>
        <dbReference type="ChEBI" id="CHEBI:64074"/>
        <dbReference type="ChEBI" id="CHEBI:64075"/>
        <dbReference type="EC" id="5.1.99.6"/>
    </reaction>
</comment>
<comment type="subunit">
    <text evidence="17">Homotetramer.</text>
</comment>
<evidence type="ECO:0000313" key="22">
    <source>
        <dbReference type="EMBL" id="GFZ78099.1"/>
    </source>
</evidence>
<comment type="caution">
    <text evidence="18">Lacks conserved residue(s) required for the propagation of feature annotation.</text>
</comment>
<dbReference type="CDD" id="cd01171">
    <property type="entry name" value="YXKO-related"/>
    <property type="match status" value="1"/>
</dbReference>
<evidence type="ECO:0000256" key="13">
    <source>
        <dbReference type="ARBA" id="ARBA00023268"/>
    </source>
</evidence>
<dbReference type="GO" id="GO:0005524">
    <property type="term" value="F:ATP binding"/>
    <property type="evidence" value="ECO:0007669"/>
    <property type="project" value="UniProtKB-UniRule"/>
</dbReference>
<dbReference type="AlphaFoldDB" id="A0A8J2TP77"/>
<evidence type="ECO:0000256" key="4">
    <source>
        <dbReference type="ARBA" id="ARBA00009524"/>
    </source>
</evidence>
<dbReference type="NCBIfam" id="TIGR00196">
    <property type="entry name" value="yjeF_cterm"/>
    <property type="match status" value="1"/>
</dbReference>
<evidence type="ECO:0000259" key="20">
    <source>
        <dbReference type="PROSITE" id="PS51383"/>
    </source>
</evidence>
<comment type="function">
    <text evidence="17">Catalyzes the dehydration of the S-form of NAD(P)HX at the expense of ADP, which is converted to AMP. Together with NAD(P)HX epimerase, which catalyzes the epimerization of the S- and R-forms, the enzyme allows the repair of both epimers of NAD(P)HX, a damaged form of NAD(P)H that is a result of enzymatic or heat-dependent hydration.</text>
</comment>
<comment type="cofactor">
    <cofactor evidence="18 19">
        <name>K(+)</name>
        <dbReference type="ChEBI" id="CHEBI:29103"/>
    </cofactor>
    <text evidence="18 19">Binds 1 potassium ion per subunit.</text>
</comment>
<comment type="similarity">
    <text evidence="3 19">In the N-terminal section; belongs to the NnrE/AIBP family.</text>
</comment>
<evidence type="ECO:0000256" key="11">
    <source>
        <dbReference type="ARBA" id="ARBA00023235"/>
    </source>
</evidence>
<comment type="caution">
    <text evidence="22">The sequence shown here is derived from an EMBL/GenBank/DDBJ whole genome shotgun (WGS) entry which is preliminary data.</text>
</comment>
<feature type="binding site" evidence="17">
    <location>
        <position position="442"/>
    </location>
    <ligand>
        <name>AMP</name>
        <dbReference type="ChEBI" id="CHEBI:456215"/>
    </ligand>
</feature>
<proteinExistence type="inferred from homology"/>
<dbReference type="Gene3D" id="3.40.1190.20">
    <property type="match status" value="1"/>
</dbReference>
<feature type="binding site" evidence="17">
    <location>
        <position position="376"/>
    </location>
    <ligand>
        <name>(6S)-NADPHX</name>
        <dbReference type="ChEBI" id="CHEBI:64076"/>
    </ligand>
</feature>
<keyword evidence="12 17" id="KW-0456">Lyase</keyword>
<dbReference type="PANTHER" id="PTHR12592">
    <property type="entry name" value="ATP-DEPENDENT (S)-NAD(P)H-HYDRATE DEHYDRATASE FAMILY MEMBER"/>
    <property type="match status" value="1"/>
</dbReference>
<feature type="binding site" evidence="18">
    <location>
        <position position="58"/>
    </location>
    <ligand>
        <name>K(+)</name>
        <dbReference type="ChEBI" id="CHEBI:29103"/>
    </ligand>
</feature>
<protein>
    <recommendedName>
        <fullName evidence="19">Bifunctional NAD(P)H-hydrate repair enzyme</fullName>
    </recommendedName>
    <alternativeName>
        <fullName evidence="19">Nicotinamide nucleotide repair protein</fullName>
    </alternativeName>
    <domain>
        <recommendedName>
            <fullName evidence="19">ADP-dependent (S)-NAD(P)H-hydrate dehydratase</fullName>
            <ecNumber evidence="19">4.2.1.136</ecNumber>
        </recommendedName>
        <alternativeName>
            <fullName evidence="19">ADP-dependent NAD(P)HX dehydratase</fullName>
        </alternativeName>
    </domain>
    <domain>
        <recommendedName>
            <fullName evidence="19">NAD(P)H-hydrate epimerase</fullName>
            <ecNumber evidence="19">5.1.99.6</ecNumber>
        </recommendedName>
    </domain>
</protein>
<keyword evidence="9 18" id="KW-0630">Potassium</keyword>
<dbReference type="Gene3D" id="3.40.50.10260">
    <property type="entry name" value="YjeF N-terminal domain"/>
    <property type="match status" value="1"/>
</dbReference>
<evidence type="ECO:0000256" key="19">
    <source>
        <dbReference type="PIRNR" id="PIRNR017184"/>
    </source>
</evidence>
<keyword evidence="13" id="KW-0511">Multifunctional enzyme</keyword>
<feature type="binding site" evidence="17">
    <location>
        <begin position="413"/>
        <end position="417"/>
    </location>
    <ligand>
        <name>AMP</name>
        <dbReference type="ChEBI" id="CHEBI:456215"/>
    </ligand>
</feature>
<dbReference type="PROSITE" id="PS01050">
    <property type="entry name" value="YJEF_C_2"/>
    <property type="match status" value="1"/>
</dbReference>
<keyword evidence="6 17" id="KW-0547">Nucleotide-binding</keyword>
<comment type="cofactor">
    <cofactor evidence="17">
        <name>Mg(2+)</name>
        <dbReference type="ChEBI" id="CHEBI:18420"/>
    </cofactor>
</comment>
<comment type="catalytic activity">
    <reaction evidence="15 17 19">
        <text>(6S)-NADHX + ADP = AMP + phosphate + NADH + H(+)</text>
        <dbReference type="Rhea" id="RHEA:32223"/>
        <dbReference type="ChEBI" id="CHEBI:15378"/>
        <dbReference type="ChEBI" id="CHEBI:43474"/>
        <dbReference type="ChEBI" id="CHEBI:57945"/>
        <dbReference type="ChEBI" id="CHEBI:64074"/>
        <dbReference type="ChEBI" id="CHEBI:456215"/>
        <dbReference type="ChEBI" id="CHEBI:456216"/>
        <dbReference type="EC" id="4.2.1.136"/>
    </reaction>
</comment>
<evidence type="ECO:0000256" key="15">
    <source>
        <dbReference type="ARBA" id="ARBA00048238"/>
    </source>
</evidence>
<feature type="binding site" evidence="18">
    <location>
        <begin position="130"/>
        <end position="136"/>
    </location>
    <ligand>
        <name>(6S)-NADPHX</name>
        <dbReference type="ChEBI" id="CHEBI:64076"/>
    </ligand>
</feature>
<dbReference type="InterPro" id="IPR030677">
    <property type="entry name" value="Nnr"/>
</dbReference>
<comment type="catalytic activity">
    <reaction evidence="2 18 19">
        <text>(6R)-NADPHX = (6S)-NADPHX</text>
        <dbReference type="Rhea" id="RHEA:32227"/>
        <dbReference type="ChEBI" id="CHEBI:64076"/>
        <dbReference type="ChEBI" id="CHEBI:64077"/>
        <dbReference type="EC" id="5.1.99.6"/>
    </reaction>
</comment>
<evidence type="ECO:0000256" key="1">
    <source>
        <dbReference type="ARBA" id="ARBA00000013"/>
    </source>
</evidence>
<evidence type="ECO:0000256" key="17">
    <source>
        <dbReference type="HAMAP-Rule" id="MF_01965"/>
    </source>
</evidence>
<feature type="binding site" evidence="17">
    <location>
        <position position="443"/>
    </location>
    <ligand>
        <name>(6S)-NADPHX</name>
        <dbReference type="ChEBI" id="CHEBI:64076"/>
    </ligand>
</feature>
<comment type="function">
    <text evidence="18">Catalyzes the epimerization of the S- and R-forms of NAD(P)HX, a damaged form of NAD(P)H that is a result of enzymatic or heat-dependent hydration. This is a prerequisite for the S-specific NAD(P)H-hydrate dehydratase to allow the repair of both epimers of NAD(P)HX.</text>
</comment>
<dbReference type="EC" id="4.2.1.136" evidence="19"/>
<evidence type="ECO:0000256" key="16">
    <source>
        <dbReference type="ARBA" id="ARBA00049209"/>
    </source>
</evidence>
<dbReference type="HAMAP" id="MF_01965">
    <property type="entry name" value="NADHX_dehydratase"/>
    <property type="match status" value="1"/>
</dbReference>
<dbReference type="Pfam" id="PF03853">
    <property type="entry name" value="YjeF_N"/>
    <property type="match status" value="1"/>
</dbReference>
<dbReference type="Proteomes" id="UP000602050">
    <property type="component" value="Unassembled WGS sequence"/>
</dbReference>
<keyword evidence="5 18" id="KW-0479">Metal-binding</keyword>
<evidence type="ECO:0000256" key="10">
    <source>
        <dbReference type="ARBA" id="ARBA00023027"/>
    </source>
</evidence>
<comment type="similarity">
    <text evidence="18">Belongs to the NnrE/AIBP family.</text>
</comment>
<reference evidence="22" key="1">
    <citation type="journal article" date="2014" name="Int. J. Syst. Evol. Microbiol.">
        <title>Complete genome sequence of Corynebacterium casei LMG S-19264T (=DSM 44701T), isolated from a smear-ripened cheese.</title>
        <authorList>
            <consortium name="US DOE Joint Genome Institute (JGI-PGF)"/>
            <person name="Walter F."/>
            <person name="Albersmeier A."/>
            <person name="Kalinowski J."/>
            <person name="Ruckert C."/>
        </authorList>
    </citation>
    <scope>NUCLEOTIDE SEQUENCE</scope>
    <source>
        <strain evidence="22">CGMCC 1.12360</strain>
    </source>
</reference>
<feature type="binding site" evidence="18">
    <location>
        <begin position="57"/>
        <end position="61"/>
    </location>
    <ligand>
        <name>(6S)-NADPHX</name>
        <dbReference type="ChEBI" id="CHEBI:64076"/>
    </ligand>
</feature>
<comment type="similarity">
    <text evidence="17">Belongs to the NnrD/CARKD family.</text>
</comment>
<accession>A0A8J2TP77</accession>
<gene>
    <name evidence="22" type="primary">nnr</name>
    <name evidence="17" type="synonym">nnrD</name>
    <name evidence="18" type="synonym">nnrE</name>
    <name evidence="22" type="ORF">GCM10010978_19570</name>
</gene>
<keyword evidence="11 18" id="KW-0413">Isomerase</keyword>
<dbReference type="PANTHER" id="PTHR12592:SF0">
    <property type="entry name" value="ATP-DEPENDENT (S)-NAD(P)H-HYDRATE DEHYDRATASE"/>
    <property type="match status" value="1"/>
</dbReference>
<dbReference type="PIRSF" id="PIRSF017184">
    <property type="entry name" value="Nnr"/>
    <property type="match status" value="1"/>
</dbReference>
<dbReference type="GO" id="GO:0046872">
    <property type="term" value="F:metal ion binding"/>
    <property type="evidence" value="ECO:0007669"/>
    <property type="project" value="UniProtKB-UniRule"/>
</dbReference>
<feature type="domain" description="YjeF N-terminal" evidence="21">
    <location>
        <begin position="9"/>
        <end position="216"/>
    </location>
</feature>
<keyword evidence="8 17" id="KW-0521">NADP</keyword>
<feature type="domain" description="YjeF C-terminal" evidence="20">
    <location>
        <begin position="225"/>
        <end position="503"/>
    </location>
</feature>
<dbReference type="GO" id="GO:0052855">
    <property type="term" value="F:ADP-dependent NAD(P)H-hydrate dehydratase activity"/>
    <property type="evidence" value="ECO:0007669"/>
    <property type="project" value="UniProtKB-UniRule"/>
</dbReference>
<evidence type="ECO:0000256" key="2">
    <source>
        <dbReference type="ARBA" id="ARBA00000909"/>
    </source>
</evidence>
<dbReference type="GO" id="GO:0046496">
    <property type="term" value="P:nicotinamide nucleotide metabolic process"/>
    <property type="evidence" value="ECO:0007669"/>
    <property type="project" value="UniProtKB-UniRule"/>
</dbReference>
<dbReference type="EMBL" id="BMEV01000034">
    <property type="protein sequence ID" value="GFZ78099.1"/>
    <property type="molecule type" value="Genomic_DNA"/>
</dbReference>
<keyword evidence="23" id="KW-1185">Reference proteome</keyword>
<evidence type="ECO:0000256" key="8">
    <source>
        <dbReference type="ARBA" id="ARBA00022857"/>
    </source>
</evidence>
<feature type="binding site" evidence="17">
    <location>
        <position position="260"/>
    </location>
    <ligand>
        <name>(6S)-NADPHX</name>
        <dbReference type="ChEBI" id="CHEBI:64076"/>
    </ligand>
</feature>
<dbReference type="EC" id="5.1.99.6" evidence="19"/>
<dbReference type="SUPFAM" id="SSF64153">
    <property type="entry name" value="YjeF N-terminal domain-like"/>
    <property type="match status" value="1"/>
</dbReference>
<evidence type="ECO:0000256" key="12">
    <source>
        <dbReference type="ARBA" id="ARBA00023239"/>
    </source>
</evidence>
<evidence type="ECO:0000256" key="9">
    <source>
        <dbReference type="ARBA" id="ARBA00022958"/>
    </source>
</evidence>
<dbReference type="InterPro" id="IPR004443">
    <property type="entry name" value="YjeF_N_dom"/>
</dbReference>
<dbReference type="GO" id="GO:0052856">
    <property type="term" value="F:NAD(P)HX epimerase activity"/>
    <property type="evidence" value="ECO:0007669"/>
    <property type="project" value="UniProtKB-UniRule"/>
</dbReference>
<keyword evidence="10 17" id="KW-0520">NAD</keyword>
<dbReference type="InterPro" id="IPR000631">
    <property type="entry name" value="CARKD"/>
</dbReference>
<organism evidence="22 23">
    <name type="scientific">Compostibacillus humi</name>
    <dbReference type="NCBI Taxonomy" id="1245525"/>
    <lineage>
        <taxon>Bacteria</taxon>
        <taxon>Bacillati</taxon>
        <taxon>Bacillota</taxon>
        <taxon>Bacilli</taxon>
        <taxon>Bacillales</taxon>
        <taxon>Bacillaceae</taxon>
        <taxon>Compostibacillus</taxon>
    </lineage>
</organism>
<comment type="catalytic activity">
    <reaction evidence="16 17 19">
        <text>(6S)-NADPHX + ADP = AMP + phosphate + NADPH + H(+)</text>
        <dbReference type="Rhea" id="RHEA:32235"/>
        <dbReference type="ChEBI" id="CHEBI:15378"/>
        <dbReference type="ChEBI" id="CHEBI:43474"/>
        <dbReference type="ChEBI" id="CHEBI:57783"/>
        <dbReference type="ChEBI" id="CHEBI:64076"/>
        <dbReference type="ChEBI" id="CHEBI:456215"/>
        <dbReference type="ChEBI" id="CHEBI:456216"/>
        <dbReference type="EC" id="4.2.1.136"/>
    </reaction>
</comment>
<dbReference type="RefSeq" id="WP_188392226.1">
    <property type="nucleotide sequence ID" value="NZ_BMEV01000034.1"/>
</dbReference>
<evidence type="ECO:0000256" key="7">
    <source>
        <dbReference type="ARBA" id="ARBA00022840"/>
    </source>
</evidence>
<dbReference type="GO" id="GO:0110051">
    <property type="term" value="P:metabolite repair"/>
    <property type="evidence" value="ECO:0007669"/>
    <property type="project" value="TreeGrafter"/>
</dbReference>
<feature type="binding site" evidence="18">
    <location>
        <position position="159"/>
    </location>
    <ligand>
        <name>(6S)-NADPHX</name>
        <dbReference type="ChEBI" id="CHEBI:64076"/>
    </ligand>
</feature>
<evidence type="ECO:0000256" key="14">
    <source>
        <dbReference type="ARBA" id="ARBA00025153"/>
    </source>
</evidence>
<dbReference type="SUPFAM" id="SSF53613">
    <property type="entry name" value="Ribokinase-like"/>
    <property type="match status" value="1"/>
</dbReference>
<dbReference type="InterPro" id="IPR029056">
    <property type="entry name" value="Ribokinase-like"/>
</dbReference>
<evidence type="ECO:0000256" key="18">
    <source>
        <dbReference type="HAMAP-Rule" id="MF_01966"/>
    </source>
</evidence>
<evidence type="ECO:0000313" key="23">
    <source>
        <dbReference type="Proteomes" id="UP000602050"/>
    </source>
</evidence>
<keyword evidence="7 17" id="KW-0067">ATP-binding</keyword>
<dbReference type="PROSITE" id="PS51385">
    <property type="entry name" value="YJEF_N"/>
    <property type="match status" value="1"/>
</dbReference>
<comment type="function">
    <text evidence="14 19">Bifunctional enzyme that catalyzes the epimerization of the S- and R-forms of NAD(P)HX and the dehydration of the S-form of NAD(P)HX at the expense of ADP, which is converted to AMP. This allows the repair of both epimers of NAD(P)HX, a damaged form of NAD(P)H that is a result of enzymatic or heat-dependent hydration.</text>
</comment>